<organism evidence="2 3">
    <name type="scientific">Paraglomus brasilianum</name>
    <dbReference type="NCBI Taxonomy" id="144538"/>
    <lineage>
        <taxon>Eukaryota</taxon>
        <taxon>Fungi</taxon>
        <taxon>Fungi incertae sedis</taxon>
        <taxon>Mucoromycota</taxon>
        <taxon>Glomeromycotina</taxon>
        <taxon>Glomeromycetes</taxon>
        <taxon>Paraglomerales</taxon>
        <taxon>Paraglomeraceae</taxon>
        <taxon>Paraglomus</taxon>
    </lineage>
</organism>
<evidence type="ECO:0000313" key="2">
    <source>
        <dbReference type="EMBL" id="CAG8656756.1"/>
    </source>
</evidence>
<dbReference type="InterPro" id="IPR000719">
    <property type="entry name" value="Prot_kinase_dom"/>
</dbReference>
<dbReference type="Proteomes" id="UP000789739">
    <property type="component" value="Unassembled WGS sequence"/>
</dbReference>
<feature type="domain" description="Protein kinase" evidence="1">
    <location>
        <begin position="201"/>
        <end position="464"/>
    </location>
</feature>
<evidence type="ECO:0000259" key="1">
    <source>
        <dbReference type="PROSITE" id="PS50011"/>
    </source>
</evidence>
<comment type="caution">
    <text evidence="2">The sequence shown here is derived from an EMBL/GenBank/DDBJ whole genome shotgun (WGS) entry which is preliminary data.</text>
</comment>
<dbReference type="InterPro" id="IPR011009">
    <property type="entry name" value="Kinase-like_dom_sf"/>
</dbReference>
<dbReference type="Gene3D" id="1.10.510.10">
    <property type="entry name" value="Transferase(Phosphotransferase) domain 1"/>
    <property type="match status" value="1"/>
</dbReference>
<evidence type="ECO:0000313" key="3">
    <source>
        <dbReference type="Proteomes" id="UP000789739"/>
    </source>
</evidence>
<keyword evidence="3" id="KW-1185">Reference proteome</keyword>
<dbReference type="OrthoDB" id="2410206at2759"/>
<dbReference type="EMBL" id="CAJVPI010003292">
    <property type="protein sequence ID" value="CAG8656756.1"/>
    <property type="molecule type" value="Genomic_DNA"/>
</dbReference>
<proteinExistence type="predicted"/>
<dbReference type="AlphaFoldDB" id="A0A9N9H6C0"/>
<dbReference type="SUPFAM" id="SSF56112">
    <property type="entry name" value="Protein kinase-like (PK-like)"/>
    <property type="match status" value="1"/>
</dbReference>
<accession>A0A9N9H6C0</accession>
<protein>
    <submittedName>
        <fullName evidence="2">4079_t:CDS:1</fullName>
    </submittedName>
</protein>
<dbReference type="Pfam" id="PF00069">
    <property type="entry name" value="Pkinase"/>
    <property type="match status" value="1"/>
</dbReference>
<reference evidence="2" key="1">
    <citation type="submission" date="2021-06" db="EMBL/GenBank/DDBJ databases">
        <authorList>
            <person name="Kallberg Y."/>
            <person name="Tangrot J."/>
            <person name="Rosling A."/>
        </authorList>
    </citation>
    <scope>NUCLEOTIDE SEQUENCE</scope>
    <source>
        <strain evidence="2">BR232B</strain>
    </source>
</reference>
<dbReference type="PROSITE" id="PS50011">
    <property type="entry name" value="PROTEIN_KINASE_DOM"/>
    <property type="match status" value="1"/>
</dbReference>
<dbReference type="GO" id="GO:0004672">
    <property type="term" value="F:protein kinase activity"/>
    <property type="evidence" value="ECO:0007669"/>
    <property type="project" value="InterPro"/>
</dbReference>
<dbReference type="GO" id="GO:0005524">
    <property type="term" value="F:ATP binding"/>
    <property type="evidence" value="ECO:0007669"/>
    <property type="project" value="InterPro"/>
</dbReference>
<name>A0A9N9H6C0_9GLOM</name>
<sequence length="464" mass="52950">DASAQVLDRLRKRSKPSLPNPDELAAFLEQSLADDIKIPLLRDEFDTFLIPDFKDPCTAEDLEILFRVSNAESAYSFITSVLGSAIMTSSPPLDGTEYSFVTFWDINIRRFLETFFSSGRSVRNTNQHMSTNNMCPDFGFILNQVCPFRGEEKAPHSREEVWTELVDKIEWTYDPAPYVLGYYAIGPSLTYVALCRPQLGSHKPDIITIGTVDLSLRKERICNLQILINLCTIIELIRDVIGWRETAEFVPIERENKTICITGTSIKKTYHGPDGEQCIQKLRNIYNMLRSEHVPNVDDLILSYTDNDRGCVAYLAPKGMSVRPNTQKELLEAIICVLEALSVMHEAEMPIFHRDIRWPNIVRLHGSQWMLIDWDDASSMPTRAASHLERANHAPEVFNDDHKGEVDIWSVGKLIKDAAVWILDLSADVVERGRWMWETKPRPTAVDALKAIQDVYRTMCDQKI</sequence>
<gene>
    <name evidence="2" type="ORF">PBRASI_LOCUS10561</name>
</gene>
<feature type="non-terminal residue" evidence="2">
    <location>
        <position position="464"/>
    </location>
</feature>